<gene>
    <name evidence="1" type="ORF">METZ01_LOCUS423486</name>
</gene>
<dbReference type="AlphaFoldDB" id="A0A382XHQ6"/>
<accession>A0A382XHQ6</accession>
<reference evidence="1" key="1">
    <citation type="submission" date="2018-05" db="EMBL/GenBank/DDBJ databases">
        <authorList>
            <person name="Lanie J.A."/>
            <person name="Ng W.-L."/>
            <person name="Kazmierczak K.M."/>
            <person name="Andrzejewski T.M."/>
            <person name="Davidsen T.M."/>
            <person name="Wayne K.J."/>
            <person name="Tettelin H."/>
            <person name="Glass J.I."/>
            <person name="Rusch D."/>
            <person name="Podicherti R."/>
            <person name="Tsui H.-C.T."/>
            <person name="Winkler M.E."/>
        </authorList>
    </citation>
    <scope>NUCLEOTIDE SEQUENCE</scope>
</reference>
<evidence type="ECO:0000313" key="1">
    <source>
        <dbReference type="EMBL" id="SVD70632.1"/>
    </source>
</evidence>
<protein>
    <submittedName>
        <fullName evidence="1">Uncharacterized protein</fullName>
    </submittedName>
</protein>
<dbReference type="EMBL" id="UINC01167888">
    <property type="protein sequence ID" value="SVD70632.1"/>
    <property type="molecule type" value="Genomic_DNA"/>
</dbReference>
<proteinExistence type="predicted"/>
<organism evidence="1">
    <name type="scientific">marine metagenome</name>
    <dbReference type="NCBI Taxonomy" id="408172"/>
    <lineage>
        <taxon>unclassified sequences</taxon>
        <taxon>metagenomes</taxon>
        <taxon>ecological metagenomes</taxon>
    </lineage>
</organism>
<name>A0A382XHQ6_9ZZZZ</name>
<sequence length="115" mass="12958">MAYLERNAEGYLGKLVSEAGERIYLRRAFDVMDWATNAYSGTQGCCCGCQGNYYNKATGAIYDHRKDDSTTDMARATKQFNRIARRVMAALNGDERADNIYAWKDGVSVDFGNRM</sequence>
<feature type="non-terminal residue" evidence="1">
    <location>
        <position position="115"/>
    </location>
</feature>